<evidence type="ECO:0000256" key="1">
    <source>
        <dbReference type="SAM" id="MobiDB-lite"/>
    </source>
</evidence>
<evidence type="ECO:0000313" key="3">
    <source>
        <dbReference type="EMBL" id="KAH7158173.1"/>
    </source>
</evidence>
<feature type="signal peptide" evidence="2">
    <location>
        <begin position="1"/>
        <end position="21"/>
    </location>
</feature>
<protein>
    <submittedName>
        <fullName evidence="3">Uncharacterized protein</fullName>
    </submittedName>
</protein>
<feature type="region of interest" description="Disordered" evidence="1">
    <location>
        <begin position="211"/>
        <end position="269"/>
    </location>
</feature>
<evidence type="ECO:0000256" key="2">
    <source>
        <dbReference type="SAM" id="SignalP"/>
    </source>
</evidence>
<feature type="region of interest" description="Disordered" evidence="1">
    <location>
        <begin position="112"/>
        <end position="159"/>
    </location>
</feature>
<accession>A0A9P9FDU7</accession>
<feature type="compositionally biased region" description="Polar residues" evidence="1">
    <location>
        <begin position="211"/>
        <end position="221"/>
    </location>
</feature>
<dbReference type="OrthoDB" id="5397183at2759"/>
<reference evidence="3" key="1">
    <citation type="journal article" date="2021" name="Nat. Commun.">
        <title>Genetic determinants of endophytism in the Arabidopsis root mycobiome.</title>
        <authorList>
            <person name="Mesny F."/>
            <person name="Miyauchi S."/>
            <person name="Thiergart T."/>
            <person name="Pickel B."/>
            <person name="Atanasova L."/>
            <person name="Karlsson M."/>
            <person name="Huettel B."/>
            <person name="Barry K.W."/>
            <person name="Haridas S."/>
            <person name="Chen C."/>
            <person name="Bauer D."/>
            <person name="Andreopoulos W."/>
            <person name="Pangilinan J."/>
            <person name="LaButti K."/>
            <person name="Riley R."/>
            <person name="Lipzen A."/>
            <person name="Clum A."/>
            <person name="Drula E."/>
            <person name="Henrissat B."/>
            <person name="Kohler A."/>
            <person name="Grigoriev I.V."/>
            <person name="Martin F.M."/>
            <person name="Hacquard S."/>
        </authorList>
    </citation>
    <scope>NUCLEOTIDE SEQUENCE</scope>
    <source>
        <strain evidence="3">MPI-CAGE-AT-0021</strain>
    </source>
</reference>
<dbReference type="EMBL" id="JAGMUU010000003">
    <property type="protein sequence ID" value="KAH7158173.1"/>
    <property type="molecule type" value="Genomic_DNA"/>
</dbReference>
<dbReference type="AlphaFoldDB" id="A0A9P9FDU7"/>
<feature type="chain" id="PRO_5040360621" evidence="2">
    <location>
        <begin position="22"/>
        <end position="269"/>
    </location>
</feature>
<comment type="caution">
    <text evidence="3">The sequence shown here is derived from an EMBL/GenBank/DDBJ whole genome shotgun (WGS) entry which is preliminary data.</text>
</comment>
<dbReference type="Proteomes" id="UP000717696">
    <property type="component" value="Unassembled WGS sequence"/>
</dbReference>
<sequence>MVLALGVCVCVCVSLRRLTSPCPMPPVYGHGKFSASHPPHLDCPVTSFEQCPEPPPPNSRKAKRYEFESLDNEAHNSSRKQLRAQIQSLPAVSPTSLLYLQTPTPSSCLPWTPDALAEDSDDEEHGSTQHTFGGVEPTVSVLSQRQGTRDNSQASDITDLFDDQELEQLMVQTRDDIIASVPQALANQDGAEDTFSLAGLYEEAMAELLNESSHQATQRPPSSVVRAYNRDSRSANESGLGLQHSSPYAESSVVAVPFKDNTPLEQEVG</sequence>
<keyword evidence="4" id="KW-1185">Reference proteome</keyword>
<name>A0A9P9FDU7_9HYPO</name>
<keyword evidence="2" id="KW-0732">Signal</keyword>
<gene>
    <name evidence="3" type="ORF">B0J13DRAFT_520878</name>
</gene>
<proteinExistence type="predicted"/>
<evidence type="ECO:0000313" key="4">
    <source>
        <dbReference type="Proteomes" id="UP000717696"/>
    </source>
</evidence>
<feature type="compositionally biased region" description="Polar residues" evidence="1">
    <location>
        <begin position="140"/>
        <end position="156"/>
    </location>
</feature>
<organism evidence="3 4">
    <name type="scientific">Dactylonectria estremocensis</name>
    <dbReference type="NCBI Taxonomy" id="1079267"/>
    <lineage>
        <taxon>Eukaryota</taxon>
        <taxon>Fungi</taxon>
        <taxon>Dikarya</taxon>
        <taxon>Ascomycota</taxon>
        <taxon>Pezizomycotina</taxon>
        <taxon>Sordariomycetes</taxon>
        <taxon>Hypocreomycetidae</taxon>
        <taxon>Hypocreales</taxon>
        <taxon>Nectriaceae</taxon>
        <taxon>Dactylonectria</taxon>
    </lineage>
</organism>